<dbReference type="InterPro" id="IPR012336">
    <property type="entry name" value="Thioredoxin-like_fold"/>
</dbReference>
<dbReference type="PANTHER" id="PTHR35272">
    <property type="entry name" value="THIOL:DISULFIDE INTERCHANGE PROTEIN DSBC-RELATED"/>
    <property type="match status" value="1"/>
</dbReference>
<proteinExistence type="predicted"/>
<comment type="caution">
    <text evidence="2">The sequence shown here is derived from an EMBL/GenBank/DDBJ whole genome shotgun (WGS) entry which is preliminary data.</text>
</comment>
<gene>
    <name evidence="2" type="ORF">AA14337_3216</name>
</gene>
<keyword evidence="3" id="KW-1185">Reference proteome</keyword>
<organism evidence="2 3">
    <name type="scientific">Acetobacter malorum DSM 14337</name>
    <dbReference type="NCBI Taxonomy" id="1307910"/>
    <lineage>
        <taxon>Bacteria</taxon>
        <taxon>Pseudomonadati</taxon>
        <taxon>Pseudomonadota</taxon>
        <taxon>Alphaproteobacteria</taxon>
        <taxon>Acetobacterales</taxon>
        <taxon>Acetobacteraceae</taxon>
        <taxon>Acetobacter</taxon>
    </lineage>
</organism>
<reference evidence="2" key="1">
    <citation type="submission" date="2013-04" db="EMBL/GenBank/DDBJ databases">
        <title>The genome sequencing project of 58 acetic acid bacteria.</title>
        <authorList>
            <person name="Okamoto-Kainuma A."/>
            <person name="Ishikawa M."/>
            <person name="Umino S."/>
            <person name="Koizumi Y."/>
            <person name="Shiwa Y."/>
            <person name="Yoshikawa H."/>
            <person name="Matsutani M."/>
            <person name="Matsushita K."/>
        </authorList>
    </citation>
    <scope>NUCLEOTIDE SEQUENCE</scope>
    <source>
        <strain evidence="2">DSM 14337</strain>
    </source>
</reference>
<name>A0ABQ0Q0C8_9PROT</name>
<dbReference type="Gene3D" id="3.10.450.70">
    <property type="entry name" value="Disulphide bond isomerase, DsbC/G, N-terminal"/>
    <property type="match status" value="1"/>
</dbReference>
<dbReference type="InterPro" id="IPR051470">
    <property type="entry name" value="Thiol:disulfide_interchange"/>
</dbReference>
<dbReference type="InterPro" id="IPR009094">
    <property type="entry name" value="DiS-bond_isomerase_DsbC/G_N_sf"/>
</dbReference>
<dbReference type="InterPro" id="IPR036249">
    <property type="entry name" value="Thioredoxin-like_sf"/>
</dbReference>
<dbReference type="Pfam" id="PF13098">
    <property type="entry name" value="Thioredoxin_2"/>
    <property type="match status" value="1"/>
</dbReference>
<evidence type="ECO:0000313" key="3">
    <source>
        <dbReference type="Proteomes" id="UP001065047"/>
    </source>
</evidence>
<dbReference type="SUPFAM" id="SSF52833">
    <property type="entry name" value="Thioredoxin-like"/>
    <property type="match status" value="1"/>
</dbReference>
<feature type="domain" description="Thioredoxin-like fold" evidence="1">
    <location>
        <begin position="134"/>
        <end position="269"/>
    </location>
</feature>
<dbReference type="PANTHER" id="PTHR35272:SF3">
    <property type="entry name" value="THIOL:DISULFIDE INTERCHANGE PROTEIN DSBC"/>
    <property type="match status" value="1"/>
</dbReference>
<evidence type="ECO:0000259" key="1">
    <source>
        <dbReference type="Pfam" id="PF13098"/>
    </source>
</evidence>
<evidence type="ECO:0000313" key="2">
    <source>
        <dbReference type="EMBL" id="GBQ85997.1"/>
    </source>
</evidence>
<dbReference type="EMBL" id="BAPF01000056">
    <property type="protein sequence ID" value="GBQ85997.1"/>
    <property type="molecule type" value="Genomic_DNA"/>
</dbReference>
<protein>
    <recommendedName>
        <fullName evidence="1">Thioredoxin-like fold domain-containing protein</fullName>
    </recommendedName>
</protein>
<dbReference type="Gene3D" id="3.40.30.10">
    <property type="entry name" value="Glutaredoxin"/>
    <property type="match status" value="1"/>
</dbReference>
<accession>A0ABQ0Q0C8</accession>
<sequence length="270" mass="28627">MYVTALPPVISGSPGYAVEDKSGRDVIMYLTPDGKSAIVGVMLSVGNGLTAGQPENITALQLASLRARLVAAKKEGATNTLTPALQKALEHPADAITAVPESDPSLAKPFATARKSNDFLSEMNQTKYMSIGYEGKPTVWFVADPQCPFCHRAWGKLSQLVMTGKIAVNVVMVSTLAGSAPIARDILSRPDPGEAWMSGAGSSDDGYHPPEHQASAEALAKADNYLSSNMTFVKKEGLKITPWLGYVGKDGKTVYTHEGADQIEAFLSAL</sequence>
<dbReference type="Proteomes" id="UP001065047">
    <property type="component" value="Unassembled WGS sequence"/>
</dbReference>